<feature type="signal peptide" evidence="2">
    <location>
        <begin position="1"/>
        <end position="27"/>
    </location>
</feature>
<accession>E9GM85</accession>
<dbReference type="InParanoid" id="E9GM85"/>
<gene>
    <name evidence="3" type="ORF">DAPPUDRAFT_244951</name>
</gene>
<dbReference type="HOGENOM" id="CLU_1549199_0_0_1"/>
<reference evidence="3 4" key="1">
    <citation type="journal article" date="2011" name="Science">
        <title>The ecoresponsive genome of Daphnia pulex.</title>
        <authorList>
            <person name="Colbourne J.K."/>
            <person name="Pfrender M.E."/>
            <person name="Gilbert D."/>
            <person name="Thomas W.K."/>
            <person name="Tucker A."/>
            <person name="Oakley T.H."/>
            <person name="Tokishita S."/>
            <person name="Aerts A."/>
            <person name="Arnold G.J."/>
            <person name="Basu M.K."/>
            <person name="Bauer D.J."/>
            <person name="Caceres C.E."/>
            <person name="Carmel L."/>
            <person name="Casola C."/>
            <person name="Choi J.H."/>
            <person name="Detter J.C."/>
            <person name="Dong Q."/>
            <person name="Dusheyko S."/>
            <person name="Eads B.D."/>
            <person name="Frohlich T."/>
            <person name="Geiler-Samerotte K.A."/>
            <person name="Gerlach D."/>
            <person name="Hatcher P."/>
            <person name="Jogdeo S."/>
            <person name="Krijgsveld J."/>
            <person name="Kriventseva E.V."/>
            <person name="Kultz D."/>
            <person name="Laforsch C."/>
            <person name="Lindquist E."/>
            <person name="Lopez J."/>
            <person name="Manak J.R."/>
            <person name="Muller J."/>
            <person name="Pangilinan J."/>
            <person name="Patwardhan R.P."/>
            <person name="Pitluck S."/>
            <person name="Pritham E.J."/>
            <person name="Rechtsteiner A."/>
            <person name="Rho M."/>
            <person name="Rogozin I.B."/>
            <person name="Sakarya O."/>
            <person name="Salamov A."/>
            <person name="Schaack S."/>
            <person name="Shapiro H."/>
            <person name="Shiga Y."/>
            <person name="Skalitzky C."/>
            <person name="Smith Z."/>
            <person name="Souvorov A."/>
            <person name="Sung W."/>
            <person name="Tang Z."/>
            <person name="Tsuchiya D."/>
            <person name="Tu H."/>
            <person name="Vos H."/>
            <person name="Wang M."/>
            <person name="Wolf Y.I."/>
            <person name="Yamagata H."/>
            <person name="Yamada T."/>
            <person name="Ye Y."/>
            <person name="Shaw J.R."/>
            <person name="Andrews J."/>
            <person name="Crease T.J."/>
            <person name="Tang H."/>
            <person name="Lucas S.M."/>
            <person name="Robertson H.M."/>
            <person name="Bork P."/>
            <person name="Koonin E.V."/>
            <person name="Zdobnov E.M."/>
            <person name="Grigoriev I.V."/>
            <person name="Lynch M."/>
            <person name="Boore J.L."/>
        </authorList>
    </citation>
    <scope>NUCLEOTIDE SEQUENCE [LARGE SCALE GENOMIC DNA]</scope>
</reference>
<proteinExistence type="predicted"/>
<keyword evidence="2" id="KW-0732">Signal</keyword>
<evidence type="ECO:0000256" key="1">
    <source>
        <dbReference type="SAM" id="MobiDB-lite"/>
    </source>
</evidence>
<feature type="chain" id="PRO_5003237586" evidence="2">
    <location>
        <begin position="28"/>
        <end position="173"/>
    </location>
</feature>
<evidence type="ECO:0000313" key="3">
    <source>
        <dbReference type="EMBL" id="EFX79319.1"/>
    </source>
</evidence>
<sequence length="173" mass="18740">MYKLGRSVASLVLSLAILFCLLSPSQATSPYYNQMLRARPYYVAPQPDNHQPNVESYPVPPHAVSSYAAPLVAIYSADYETTPAAIIPPTTAAIPKNQETDPSSISNNSDENNNDAYNNATEVISLVPEVDVTTTSYDGETTFWLLESSYGDAPYEGTTHAPIYLPTSITSAI</sequence>
<dbReference type="AlphaFoldDB" id="E9GM85"/>
<dbReference type="OrthoDB" id="6372248at2759"/>
<evidence type="ECO:0000313" key="4">
    <source>
        <dbReference type="Proteomes" id="UP000000305"/>
    </source>
</evidence>
<evidence type="ECO:0000256" key="2">
    <source>
        <dbReference type="SAM" id="SignalP"/>
    </source>
</evidence>
<organism evidence="3 4">
    <name type="scientific">Daphnia pulex</name>
    <name type="common">Water flea</name>
    <dbReference type="NCBI Taxonomy" id="6669"/>
    <lineage>
        <taxon>Eukaryota</taxon>
        <taxon>Metazoa</taxon>
        <taxon>Ecdysozoa</taxon>
        <taxon>Arthropoda</taxon>
        <taxon>Crustacea</taxon>
        <taxon>Branchiopoda</taxon>
        <taxon>Diplostraca</taxon>
        <taxon>Cladocera</taxon>
        <taxon>Anomopoda</taxon>
        <taxon>Daphniidae</taxon>
        <taxon>Daphnia</taxon>
    </lineage>
</organism>
<feature type="region of interest" description="Disordered" evidence="1">
    <location>
        <begin position="90"/>
        <end position="114"/>
    </location>
</feature>
<keyword evidence="4" id="KW-1185">Reference proteome</keyword>
<name>E9GM85_DAPPU</name>
<dbReference type="KEGG" id="dpx:DAPPUDRAFT_244951"/>
<dbReference type="EMBL" id="GL732552">
    <property type="protein sequence ID" value="EFX79319.1"/>
    <property type="molecule type" value="Genomic_DNA"/>
</dbReference>
<dbReference type="Proteomes" id="UP000000305">
    <property type="component" value="Unassembled WGS sequence"/>
</dbReference>
<protein>
    <submittedName>
        <fullName evidence="3">Uncharacterized protein</fullName>
    </submittedName>
</protein>